<dbReference type="InterPro" id="IPR002223">
    <property type="entry name" value="Kunitz_BPTI"/>
</dbReference>
<dbReference type="Gene3D" id="4.10.410.10">
    <property type="entry name" value="Pancreatic trypsin inhibitor Kunitz domain"/>
    <property type="match status" value="2"/>
</dbReference>
<dbReference type="CDD" id="cd22593">
    <property type="entry name" value="Kunitz_conkunitzin"/>
    <property type="match status" value="1"/>
</dbReference>
<dbReference type="PROSITE" id="PS50279">
    <property type="entry name" value="BPTI_KUNITZ_2"/>
    <property type="match status" value="2"/>
</dbReference>
<dbReference type="InterPro" id="IPR050098">
    <property type="entry name" value="TFPI/VKTCI-like"/>
</dbReference>
<evidence type="ECO:0000256" key="3">
    <source>
        <dbReference type="ARBA" id="ARBA00023157"/>
    </source>
</evidence>
<accession>A0A6B0V1J1</accession>
<dbReference type="PANTHER" id="PTHR10083">
    <property type="entry name" value="KUNITZ-TYPE PROTEASE INHIBITOR-RELATED"/>
    <property type="match status" value="1"/>
</dbReference>
<dbReference type="SMART" id="SM00131">
    <property type="entry name" value="KU"/>
    <property type="match status" value="1"/>
</dbReference>
<dbReference type="AlphaFoldDB" id="A0A6B0V1J1"/>
<dbReference type="GO" id="GO:0004867">
    <property type="term" value="F:serine-type endopeptidase inhibitor activity"/>
    <property type="evidence" value="ECO:0007669"/>
    <property type="project" value="UniProtKB-KW"/>
</dbReference>
<dbReference type="PANTHER" id="PTHR10083:SF374">
    <property type="entry name" value="BPTI_KUNITZ INHIBITOR DOMAIN-CONTAINING PROTEIN"/>
    <property type="match status" value="1"/>
</dbReference>
<name>A0A6B0V1J1_IXORI</name>
<dbReference type="InterPro" id="IPR036880">
    <property type="entry name" value="Kunitz_BPTI_sf"/>
</dbReference>
<evidence type="ECO:0000256" key="4">
    <source>
        <dbReference type="SAM" id="SignalP"/>
    </source>
</evidence>
<evidence type="ECO:0000256" key="2">
    <source>
        <dbReference type="ARBA" id="ARBA00022900"/>
    </source>
</evidence>
<reference evidence="6" key="1">
    <citation type="submission" date="2019-12" db="EMBL/GenBank/DDBJ databases">
        <title>An insight into the sialome of adult female Ixodes ricinus ticks feeding for 6 days.</title>
        <authorList>
            <person name="Perner J."/>
            <person name="Ribeiro J.M.C."/>
        </authorList>
    </citation>
    <scope>NUCLEOTIDE SEQUENCE</scope>
    <source>
        <strain evidence="6">Semi-engorged</strain>
        <tissue evidence="6">Salivary glands</tissue>
    </source>
</reference>
<dbReference type="EMBL" id="GIFC01013806">
    <property type="protein sequence ID" value="MXU95889.1"/>
    <property type="molecule type" value="Transcribed_RNA"/>
</dbReference>
<evidence type="ECO:0000313" key="6">
    <source>
        <dbReference type="EMBL" id="MXU95889.1"/>
    </source>
</evidence>
<keyword evidence="4" id="KW-0732">Signal</keyword>
<feature type="signal peptide" evidence="4">
    <location>
        <begin position="1"/>
        <end position="21"/>
    </location>
</feature>
<keyword evidence="1" id="KW-0646">Protease inhibitor</keyword>
<organism evidence="6">
    <name type="scientific">Ixodes ricinus</name>
    <name type="common">Common tick</name>
    <name type="synonym">Acarus ricinus</name>
    <dbReference type="NCBI Taxonomy" id="34613"/>
    <lineage>
        <taxon>Eukaryota</taxon>
        <taxon>Metazoa</taxon>
        <taxon>Ecdysozoa</taxon>
        <taxon>Arthropoda</taxon>
        <taxon>Chelicerata</taxon>
        <taxon>Arachnida</taxon>
        <taxon>Acari</taxon>
        <taxon>Parasitiformes</taxon>
        <taxon>Ixodida</taxon>
        <taxon>Ixodoidea</taxon>
        <taxon>Ixodidae</taxon>
        <taxon>Ixodinae</taxon>
        <taxon>Ixodes</taxon>
    </lineage>
</organism>
<sequence>MKCMLLVILAAIQVITSNVWSWPGMSEQFCESVPNNTLPKCNTHRNLIRYFFNKTIKRCQEIRITNCFESGDNFFPSMGDCIQHCRPNQTRGKCWHDPSPGSGGENLTRWYYDYRKNQCYLFFYYGYNGNKNIFLYRDVCIETCRYPTKYFEENTKEIQDLIRVYKKKKGGRKKRKVKNVTLVAESISNNETTKLSTA</sequence>
<keyword evidence="2" id="KW-0722">Serine protease inhibitor</keyword>
<evidence type="ECO:0000256" key="1">
    <source>
        <dbReference type="ARBA" id="ARBA00022690"/>
    </source>
</evidence>
<protein>
    <submittedName>
        <fullName evidence="6">Putative kunitz</fullName>
    </submittedName>
</protein>
<evidence type="ECO:0000259" key="5">
    <source>
        <dbReference type="PROSITE" id="PS50279"/>
    </source>
</evidence>
<dbReference type="Pfam" id="PF00014">
    <property type="entry name" value="Kunitz_BPTI"/>
    <property type="match status" value="1"/>
</dbReference>
<dbReference type="GO" id="GO:0005615">
    <property type="term" value="C:extracellular space"/>
    <property type="evidence" value="ECO:0007669"/>
    <property type="project" value="TreeGrafter"/>
</dbReference>
<dbReference type="SUPFAM" id="SSF57362">
    <property type="entry name" value="BPTI-like"/>
    <property type="match status" value="2"/>
</dbReference>
<keyword evidence="3" id="KW-1015">Disulfide bond</keyword>
<feature type="domain" description="BPTI/Kunitz inhibitor" evidence="5">
    <location>
        <begin position="94"/>
        <end position="144"/>
    </location>
</feature>
<proteinExistence type="predicted"/>
<feature type="domain" description="BPTI/Kunitz inhibitor" evidence="5">
    <location>
        <begin position="30"/>
        <end position="85"/>
    </location>
</feature>
<feature type="chain" id="PRO_5025674242" evidence="4">
    <location>
        <begin position="22"/>
        <end position="198"/>
    </location>
</feature>